<name>A0A9P4V569_9PLEO</name>
<sequence>MSWTTDFDFHLTLSGITSKKPNAIQIPRVVSSPANAAKPSYLTLPAEIRNTIYELLFKREGPIFPVNPPFHEHLERELQPRDENDYSDSPLPQPHNLCSALTLLSSCRQIYCEAVGILYGQNTFVVCWLRGGDHSVTNLVAWAARWIMDLGTQTDHLQNVSVDIGQWCDEICECEYYNEEWYINLLPLLRVISVYPFLSGKIRFQSSARCSQLVIATLTKVLVTLVESDDLNIARYFRFNRLLRKVEVTSDATRGWVEYGSPNDTTGLDQIFQICDSGDIIVEPKRQPLSPYGLGSGILDAILSHALKPPGGVCFDLDKGITSAVSISLCAVNKYLRDRASTYFWDSNTFICSMDTSESRTSFRNFSSFSQWPQGCLPGIRRSSSSAGCIGLLRDRMRVPPIFALNFKLRCRVELHRLRIDIIEFLVHTSWVEGTSTIRIKSSHMAEGAVVSEQQHSMTFRNLRKNILLFLVAMVSLSPEKLNERCPNITINGLGHVVEVHPNKHIITGCVQNYIQDLLQYGGCEGIIRLIDPSLRRVRNVRPIRTISRSDELYRVCFHLAFLCWEEEYWALHQGR</sequence>
<dbReference type="AlphaFoldDB" id="A0A9P4V569"/>
<proteinExistence type="predicted"/>
<protein>
    <recommendedName>
        <fullName evidence="1">DUF7730 domain-containing protein</fullName>
    </recommendedName>
</protein>
<dbReference type="Proteomes" id="UP000799444">
    <property type="component" value="Unassembled WGS sequence"/>
</dbReference>
<evidence type="ECO:0000313" key="2">
    <source>
        <dbReference type="EMBL" id="KAF2737131.1"/>
    </source>
</evidence>
<feature type="domain" description="DUF7730" evidence="1">
    <location>
        <begin position="43"/>
        <end position="126"/>
    </location>
</feature>
<organism evidence="2 3">
    <name type="scientific">Polyplosphaeria fusca</name>
    <dbReference type="NCBI Taxonomy" id="682080"/>
    <lineage>
        <taxon>Eukaryota</taxon>
        <taxon>Fungi</taxon>
        <taxon>Dikarya</taxon>
        <taxon>Ascomycota</taxon>
        <taxon>Pezizomycotina</taxon>
        <taxon>Dothideomycetes</taxon>
        <taxon>Pleosporomycetidae</taxon>
        <taxon>Pleosporales</taxon>
        <taxon>Tetraplosphaeriaceae</taxon>
        <taxon>Polyplosphaeria</taxon>
    </lineage>
</organism>
<gene>
    <name evidence="2" type="ORF">EJ04DRAFT_521355</name>
</gene>
<dbReference type="EMBL" id="ML996118">
    <property type="protein sequence ID" value="KAF2737131.1"/>
    <property type="molecule type" value="Genomic_DNA"/>
</dbReference>
<dbReference type="InterPro" id="IPR056632">
    <property type="entry name" value="DUF7730"/>
</dbReference>
<keyword evidence="3" id="KW-1185">Reference proteome</keyword>
<dbReference type="Pfam" id="PF24864">
    <property type="entry name" value="DUF7730"/>
    <property type="match status" value="1"/>
</dbReference>
<dbReference type="PANTHER" id="PTHR42085">
    <property type="entry name" value="F-BOX DOMAIN-CONTAINING PROTEIN"/>
    <property type="match status" value="1"/>
</dbReference>
<evidence type="ECO:0000313" key="3">
    <source>
        <dbReference type="Proteomes" id="UP000799444"/>
    </source>
</evidence>
<dbReference type="PANTHER" id="PTHR42085:SF1">
    <property type="entry name" value="F-BOX DOMAIN-CONTAINING PROTEIN"/>
    <property type="match status" value="1"/>
</dbReference>
<reference evidence="2" key="1">
    <citation type="journal article" date="2020" name="Stud. Mycol.">
        <title>101 Dothideomycetes genomes: a test case for predicting lifestyles and emergence of pathogens.</title>
        <authorList>
            <person name="Haridas S."/>
            <person name="Albert R."/>
            <person name="Binder M."/>
            <person name="Bloem J."/>
            <person name="Labutti K."/>
            <person name="Salamov A."/>
            <person name="Andreopoulos B."/>
            <person name="Baker S."/>
            <person name="Barry K."/>
            <person name="Bills G."/>
            <person name="Bluhm B."/>
            <person name="Cannon C."/>
            <person name="Castanera R."/>
            <person name="Culley D."/>
            <person name="Daum C."/>
            <person name="Ezra D."/>
            <person name="Gonzalez J."/>
            <person name="Henrissat B."/>
            <person name="Kuo A."/>
            <person name="Liang C."/>
            <person name="Lipzen A."/>
            <person name="Lutzoni F."/>
            <person name="Magnuson J."/>
            <person name="Mondo S."/>
            <person name="Nolan M."/>
            <person name="Ohm R."/>
            <person name="Pangilinan J."/>
            <person name="Park H.-J."/>
            <person name="Ramirez L."/>
            <person name="Alfaro M."/>
            <person name="Sun H."/>
            <person name="Tritt A."/>
            <person name="Yoshinaga Y."/>
            <person name="Zwiers L.-H."/>
            <person name="Turgeon B."/>
            <person name="Goodwin S."/>
            <person name="Spatafora J."/>
            <person name="Crous P."/>
            <person name="Grigoriev I."/>
        </authorList>
    </citation>
    <scope>NUCLEOTIDE SEQUENCE</scope>
    <source>
        <strain evidence="2">CBS 125425</strain>
    </source>
</reference>
<dbReference type="OrthoDB" id="3801099at2759"/>
<comment type="caution">
    <text evidence="2">The sequence shown here is derived from an EMBL/GenBank/DDBJ whole genome shotgun (WGS) entry which is preliminary data.</text>
</comment>
<accession>A0A9P4V569</accession>
<dbReference type="InterPro" id="IPR038883">
    <property type="entry name" value="AN11006-like"/>
</dbReference>
<evidence type="ECO:0000259" key="1">
    <source>
        <dbReference type="Pfam" id="PF24864"/>
    </source>
</evidence>